<comment type="similarity">
    <text evidence="1">Belongs to the LytR/CpsA/Psr (LCP) family.</text>
</comment>
<dbReference type="InterPro" id="IPR027381">
    <property type="entry name" value="LytR/CpsA/Psr_C"/>
</dbReference>
<organism evidence="6 7">
    <name type="scientific">Actinacidiphila paucisporea</name>
    <dbReference type="NCBI Taxonomy" id="310782"/>
    <lineage>
        <taxon>Bacteria</taxon>
        <taxon>Bacillati</taxon>
        <taxon>Actinomycetota</taxon>
        <taxon>Actinomycetes</taxon>
        <taxon>Kitasatosporales</taxon>
        <taxon>Streptomycetaceae</taxon>
        <taxon>Actinacidiphila</taxon>
    </lineage>
</organism>
<feature type="region of interest" description="Disordered" evidence="2">
    <location>
        <begin position="1"/>
        <end position="104"/>
    </location>
</feature>
<evidence type="ECO:0000259" key="5">
    <source>
        <dbReference type="Pfam" id="PF13399"/>
    </source>
</evidence>
<evidence type="ECO:0000313" key="7">
    <source>
        <dbReference type="Proteomes" id="UP000184111"/>
    </source>
</evidence>
<reference evidence="6 7" key="1">
    <citation type="submission" date="2016-11" db="EMBL/GenBank/DDBJ databases">
        <authorList>
            <person name="Jaros S."/>
            <person name="Januszkiewicz K."/>
            <person name="Wedrychowicz H."/>
        </authorList>
    </citation>
    <scope>NUCLEOTIDE SEQUENCE [LARGE SCALE GENOMIC DNA]</scope>
    <source>
        <strain evidence="6 7">CGMCC 4.2025</strain>
    </source>
</reference>
<dbReference type="InterPro" id="IPR050922">
    <property type="entry name" value="LytR/CpsA/Psr_CW_biosynth"/>
</dbReference>
<accession>A0A1M7FAD7</accession>
<feature type="region of interest" description="Disordered" evidence="2">
    <location>
        <begin position="442"/>
        <end position="465"/>
    </location>
</feature>
<keyword evidence="3" id="KW-1133">Transmembrane helix</keyword>
<dbReference type="NCBIfam" id="TIGR00350">
    <property type="entry name" value="lytR_cpsA_psr"/>
    <property type="match status" value="1"/>
</dbReference>
<dbReference type="Pfam" id="PF13399">
    <property type="entry name" value="LytR_C"/>
    <property type="match status" value="1"/>
</dbReference>
<feature type="domain" description="LytR/CpsA/Psr regulator C-terminal" evidence="5">
    <location>
        <begin position="470"/>
        <end position="565"/>
    </location>
</feature>
<proteinExistence type="inferred from homology"/>
<gene>
    <name evidence="6" type="ORF">SAMN05216499_107244</name>
</gene>
<name>A0A1M7FAD7_9ACTN</name>
<dbReference type="Gene3D" id="3.40.630.190">
    <property type="entry name" value="LCP protein"/>
    <property type="match status" value="1"/>
</dbReference>
<keyword evidence="3" id="KW-0812">Transmembrane</keyword>
<evidence type="ECO:0000256" key="3">
    <source>
        <dbReference type="SAM" id="Phobius"/>
    </source>
</evidence>
<dbReference type="PANTHER" id="PTHR33392">
    <property type="entry name" value="POLYISOPRENYL-TEICHOIC ACID--PEPTIDOGLYCAN TEICHOIC ACID TRANSFERASE TAGU"/>
    <property type="match status" value="1"/>
</dbReference>
<protein>
    <submittedName>
        <fullName evidence="6">Transcriptional attenuator, LytR family</fullName>
    </submittedName>
</protein>
<dbReference type="InterPro" id="IPR004474">
    <property type="entry name" value="LytR_CpsA_psr"/>
</dbReference>
<evidence type="ECO:0000313" key="6">
    <source>
        <dbReference type="EMBL" id="SHM00718.1"/>
    </source>
</evidence>
<dbReference type="STRING" id="310782.SAMN05216499_107244"/>
<keyword evidence="7" id="KW-1185">Reference proteome</keyword>
<dbReference type="PANTHER" id="PTHR33392:SF6">
    <property type="entry name" value="POLYISOPRENYL-TEICHOIC ACID--PEPTIDOGLYCAN TEICHOIC ACID TRANSFERASE TAGU"/>
    <property type="match status" value="1"/>
</dbReference>
<feature type="compositionally biased region" description="Basic residues" evidence="2">
    <location>
        <begin position="91"/>
        <end position="104"/>
    </location>
</feature>
<dbReference type="AlphaFoldDB" id="A0A1M7FAD7"/>
<dbReference type="RefSeq" id="WP_079189717.1">
    <property type="nucleotide sequence ID" value="NZ_FRBI01000007.1"/>
</dbReference>
<feature type="domain" description="Cell envelope-related transcriptional attenuator" evidence="4">
    <location>
        <begin position="190"/>
        <end position="351"/>
    </location>
</feature>
<feature type="compositionally biased region" description="Gly residues" evidence="2">
    <location>
        <begin position="63"/>
        <end position="90"/>
    </location>
</feature>
<dbReference type="EMBL" id="FRBI01000007">
    <property type="protein sequence ID" value="SHM00718.1"/>
    <property type="molecule type" value="Genomic_DNA"/>
</dbReference>
<feature type="transmembrane region" description="Helical" evidence="3">
    <location>
        <begin position="107"/>
        <end position="130"/>
    </location>
</feature>
<dbReference type="Pfam" id="PF03816">
    <property type="entry name" value="LytR_cpsA_psr"/>
    <property type="match status" value="1"/>
</dbReference>
<evidence type="ECO:0000256" key="1">
    <source>
        <dbReference type="ARBA" id="ARBA00006068"/>
    </source>
</evidence>
<evidence type="ECO:0000256" key="2">
    <source>
        <dbReference type="SAM" id="MobiDB-lite"/>
    </source>
</evidence>
<dbReference type="OrthoDB" id="9782542at2"/>
<sequence>MRDGATGGQDAASNHGEYGWDEGLYRDDARAYAPQGTDYGSAQVPGPRSPHGSGDGPEPIPGGPGAGGADSGPAGHGGGRGRGHAAGQGSGHRRGGPRRQRSRKRKVLRWVAIVAAVGVLGTAGAAYGYYEYLSGKIRKGERVSGKTTVAKPKANANGSTAMNILILGSDSRLSADDQKLGGAADSEGARADVIMIAHLSADRSNMSVVSIPRDTRVDIPECEDPKTHHVYPKYNSIINASLGRGGPGCTLATVQNLTNVYIDHWLMIDFSGVVKMADVLGGVEVCVQHSVWDRPTKYIAHGGSGLKLPKGKSIIKDKQALQWLRTRDAFGDDSGRAKAQHMYMSSLIRTLRGQNLFTSPARLNKIATTAMGAFAFSSEIGTPKKLYDLGMELKSISPSRMTMLTMPHDADPKDPKAHYIPSADASTVWSLLRNDVPMDAGGKAKVPGAASASPTPSTTTGPPAAAPATIPVTVVNGTAGTAGNQAVGHRATAIATALKTAGFTKAEPSQTAVPSPGTSVVYPAASGDQGKADAASVAKALKIPLSNVKPSTTAQAITLTVGADWKQGTDYSSTLPKAGGVPKTADVVNGADTTGCMPIQPIYRWAG</sequence>
<feature type="compositionally biased region" description="Low complexity" evidence="2">
    <location>
        <begin position="446"/>
        <end position="465"/>
    </location>
</feature>
<evidence type="ECO:0000259" key="4">
    <source>
        <dbReference type="Pfam" id="PF03816"/>
    </source>
</evidence>
<dbReference type="Proteomes" id="UP000184111">
    <property type="component" value="Unassembled WGS sequence"/>
</dbReference>
<keyword evidence="3" id="KW-0472">Membrane</keyword>